<evidence type="ECO:0000256" key="2">
    <source>
        <dbReference type="SAM" id="SignalP"/>
    </source>
</evidence>
<comment type="caution">
    <text evidence="3">The sequence shown here is derived from an EMBL/GenBank/DDBJ whole genome shotgun (WGS) entry which is preliminary data.</text>
</comment>
<gene>
    <name evidence="3" type="ORF">NHX12_013533</name>
</gene>
<proteinExistence type="predicted"/>
<dbReference type="Proteomes" id="UP001148018">
    <property type="component" value="Unassembled WGS sequence"/>
</dbReference>
<organism evidence="3 4">
    <name type="scientific">Muraenolepis orangiensis</name>
    <name type="common">Patagonian moray cod</name>
    <dbReference type="NCBI Taxonomy" id="630683"/>
    <lineage>
        <taxon>Eukaryota</taxon>
        <taxon>Metazoa</taxon>
        <taxon>Chordata</taxon>
        <taxon>Craniata</taxon>
        <taxon>Vertebrata</taxon>
        <taxon>Euteleostomi</taxon>
        <taxon>Actinopterygii</taxon>
        <taxon>Neopterygii</taxon>
        <taxon>Teleostei</taxon>
        <taxon>Neoteleostei</taxon>
        <taxon>Acanthomorphata</taxon>
        <taxon>Zeiogadaria</taxon>
        <taxon>Gadariae</taxon>
        <taxon>Gadiformes</taxon>
        <taxon>Muraenolepidoidei</taxon>
        <taxon>Muraenolepididae</taxon>
        <taxon>Muraenolepis</taxon>
    </lineage>
</organism>
<keyword evidence="4" id="KW-1185">Reference proteome</keyword>
<keyword evidence="2" id="KW-0732">Signal</keyword>
<sequence>MTCACCCRRSSSSSSAALLLVPGCLPSDLQQGGVVAGEPWREEQLYREMELPRWQEPSGGGGRDDMTGGDSG</sequence>
<accession>A0A9Q0I6Z6</accession>
<evidence type="ECO:0008006" key="5">
    <source>
        <dbReference type="Google" id="ProtNLM"/>
    </source>
</evidence>
<feature type="chain" id="PRO_5040388994" description="Secreted protein" evidence="2">
    <location>
        <begin position="27"/>
        <end position="72"/>
    </location>
</feature>
<evidence type="ECO:0000256" key="1">
    <source>
        <dbReference type="SAM" id="MobiDB-lite"/>
    </source>
</evidence>
<evidence type="ECO:0000313" key="3">
    <source>
        <dbReference type="EMBL" id="KAJ3587143.1"/>
    </source>
</evidence>
<protein>
    <recommendedName>
        <fullName evidence="5">Secreted protein</fullName>
    </recommendedName>
</protein>
<feature type="signal peptide" evidence="2">
    <location>
        <begin position="1"/>
        <end position="26"/>
    </location>
</feature>
<name>A0A9Q0I6Z6_9TELE</name>
<reference evidence="3" key="1">
    <citation type="submission" date="2022-07" db="EMBL/GenBank/DDBJ databases">
        <title>Chromosome-level genome of Muraenolepis orangiensis.</title>
        <authorList>
            <person name="Kim J."/>
        </authorList>
    </citation>
    <scope>NUCLEOTIDE SEQUENCE</scope>
    <source>
        <strain evidence="3">KU_S4_2022</strain>
        <tissue evidence="3">Muscle</tissue>
    </source>
</reference>
<dbReference type="EMBL" id="JANIIK010000117">
    <property type="protein sequence ID" value="KAJ3587143.1"/>
    <property type="molecule type" value="Genomic_DNA"/>
</dbReference>
<evidence type="ECO:0000313" key="4">
    <source>
        <dbReference type="Proteomes" id="UP001148018"/>
    </source>
</evidence>
<dbReference type="AlphaFoldDB" id="A0A9Q0I6Z6"/>
<feature type="region of interest" description="Disordered" evidence="1">
    <location>
        <begin position="51"/>
        <end position="72"/>
    </location>
</feature>